<feature type="region of interest" description="Disordered" evidence="2">
    <location>
        <begin position="482"/>
        <end position="519"/>
    </location>
</feature>
<dbReference type="EMBL" id="BNCP01000025">
    <property type="protein sequence ID" value="GIL82874.1"/>
    <property type="molecule type" value="Genomic_DNA"/>
</dbReference>
<dbReference type="OrthoDB" id="10687334at2759"/>
<comment type="caution">
    <text evidence="3">The sequence shown here is derived from an EMBL/GenBank/DDBJ whole genome shotgun (WGS) entry which is preliminary data.</text>
</comment>
<accession>A0A8J4CH27</accession>
<name>A0A8J4CH27_9CHLO</name>
<feature type="coiled-coil region" evidence="1">
    <location>
        <begin position="15"/>
        <end position="70"/>
    </location>
</feature>
<evidence type="ECO:0000256" key="1">
    <source>
        <dbReference type="SAM" id="Coils"/>
    </source>
</evidence>
<feature type="compositionally biased region" description="Pro residues" evidence="2">
    <location>
        <begin position="355"/>
        <end position="364"/>
    </location>
</feature>
<evidence type="ECO:0000313" key="5">
    <source>
        <dbReference type="Proteomes" id="UP000747110"/>
    </source>
</evidence>
<proteinExistence type="predicted"/>
<dbReference type="AlphaFoldDB" id="A0A8J4CH27"/>
<evidence type="ECO:0000313" key="3">
    <source>
        <dbReference type="EMBL" id="GIL82874.1"/>
    </source>
</evidence>
<reference evidence="3" key="1">
    <citation type="journal article" date="2021" name="Proc. Natl. Acad. Sci. U.S.A.">
        <title>Three genomes in the algal genus Volvox reveal the fate of a haploid sex-determining region after a transition to homothallism.</title>
        <authorList>
            <person name="Yamamoto K."/>
            <person name="Hamaji T."/>
            <person name="Kawai-Toyooka H."/>
            <person name="Matsuzaki R."/>
            <person name="Takahashi F."/>
            <person name="Nishimura Y."/>
            <person name="Kawachi M."/>
            <person name="Noguchi H."/>
            <person name="Minakuchi Y."/>
            <person name="Umen J.G."/>
            <person name="Toyoda A."/>
            <person name="Nozaki H."/>
        </authorList>
    </citation>
    <scope>NUCLEOTIDE SEQUENCE</scope>
    <source>
        <strain evidence="4">NIES-3785</strain>
        <strain evidence="3">NIES-3786</strain>
    </source>
</reference>
<gene>
    <name evidence="3" type="ORF">Vretifemale_11768</name>
    <name evidence="4" type="ORF">Vretimale_8375</name>
</gene>
<dbReference type="Proteomes" id="UP000722791">
    <property type="component" value="Unassembled WGS sequence"/>
</dbReference>
<evidence type="ECO:0000256" key="2">
    <source>
        <dbReference type="SAM" id="MobiDB-lite"/>
    </source>
</evidence>
<keyword evidence="1" id="KW-0175">Coiled coil</keyword>
<sequence length="607" mass="63900">MTPPIRNGIAWGLGLANLDANFNALELEVRNYVVEVKGLEHGILSLEGELELALQQREHALNALASMNSERPAAVVKNTDVHIQHYSPTNGVITEPAGSLEQPLPTEEQHADQGQPIRRQNDNSHAVQRREGIDAAPNHPGHNDGPKNATAQVLHPVITPCSDAEKLNPSITLNADDIKKRLLQVLRHLRDTAAFCREIPDLDRGFSNMLKKTYKELYDSLKELTSKSAGSRPATDATAPNFALGCANAIRQATAQPTAETQVPTSTQRTPGPVAIGSASTGACAQPTSSRDLSALARLIHAKRLHQQTDGVAVRDPDQASVRRLGRATYASGNSRLPTLYDGLPPTRVAAGPSQGPPARPPGDQPARSGPAADADPNSRTQPQAKLCAEATDASTAETARLLLPARKCTNSESGYTILRQGVARECGPGRSIPCRVTESPAGGSGSVNDIGSPARQLLQHARTSGTGLALILLSQTAHPLGAVEPHPEGRSPLASSLQAGAKGHAATRSPAVPNWPSNTGLVDAQGGEPLRDGYCEVIHGAGAAAQTRGRVVACDNNAASASVGGNGLVTGRRIKRTIDLDGNAFLESMRSGRKRQHVGDAQLPQT</sequence>
<organism evidence="3 5">
    <name type="scientific">Volvox reticuliferus</name>
    <dbReference type="NCBI Taxonomy" id="1737510"/>
    <lineage>
        <taxon>Eukaryota</taxon>
        <taxon>Viridiplantae</taxon>
        <taxon>Chlorophyta</taxon>
        <taxon>core chlorophytes</taxon>
        <taxon>Chlorophyceae</taxon>
        <taxon>CS clade</taxon>
        <taxon>Chlamydomonadales</taxon>
        <taxon>Volvocaceae</taxon>
        <taxon>Volvox</taxon>
    </lineage>
</organism>
<dbReference type="Proteomes" id="UP000747110">
    <property type="component" value="Unassembled WGS sequence"/>
</dbReference>
<dbReference type="EMBL" id="BNCQ01000014">
    <property type="protein sequence ID" value="GIM03708.1"/>
    <property type="molecule type" value="Genomic_DNA"/>
</dbReference>
<protein>
    <submittedName>
        <fullName evidence="3">Uncharacterized protein</fullName>
    </submittedName>
</protein>
<feature type="region of interest" description="Disordered" evidence="2">
    <location>
        <begin position="330"/>
        <end position="392"/>
    </location>
</feature>
<evidence type="ECO:0000313" key="4">
    <source>
        <dbReference type="EMBL" id="GIM03708.1"/>
    </source>
</evidence>
<feature type="region of interest" description="Disordered" evidence="2">
    <location>
        <begin position="88"/>
        <end position="127"/>
    </location>
</feature>
<keyword evidence="5" id="KW-1185">Reference proteome</keyword>